<dbReference type="RefSeq" id="WP_181616610.1">
    <property type="nucleotide sequence ID" value="NZ_BAABAM010000018.1"/>
</dbReference>
<reference evidence="2 3" key="1">
    <citation type="submission" date="2020-07" db="EMBL/GenBank/DDBJ databases">
        <title>Genomic Encyclopedia of Type Strains, Phase IV (KMG-IV): sequencing the most valuable type-strain genomes for metagenomic binning, comparative biology and taxonomic classification.</title>
        <authorList>
            <person name="Goeker M."/>
        </authorList>
    </citation>
    <scope>NUCLEOTIDE SEQUENCE [LARGE SCALE GENOMIC DNA]</scope>
    <source>
        <strain evidence="2 3">DSM 45533</strain>
    </source>
</reference>
<proteinExistence type="predicted"/>
<dbReference type="EMBL" id="JACDUR010000015">
    <property type="protein sequence ID" value="MBA2897931.1"/>
    <property type="molecule type" value="Genomic_DNA"/>
</dbReference>
<name>A0A7W0CV48_9ACTN</name>
<sequence length="117" mass="12869">MIAGIYAGDVQVFRFYRDGMVLDALVRPAPGAADGEAIAQWLVPEAATPGRGIYVARYAVRDGVLRFTTRSHLRDEVVEVEARVGRDQLTLTRRDGGRRTNGLRFERIHSGGSSGPR</sequence>
<keyword evidence="3" id="KW-1185">Reference proteome</keyword>
<evidence type="ECO:0000256" key="1">
    <source>
        <dbReference type="SAM" id="MobiDB-lite"/>
    </source>
</evidence>
<gene>
    <name evidence="2" type="ORF">HNR30_009337</name>
</gene>
<accession>A0A7W0CV48</accession>
<organism evidence="2 3">
    <name type="scientific">Nonomuraea soli</name>
    <dbReference type="NCBI Taxonomy" id="1032476"/>
    <lineage>
        <taxon>Bacteria</taxon>
        <taxon>Bacillati</taxon>
        <taxon>Actinomycetota</taxon>
        <taxon>Actinomycetes</taxon>
        <taxon>Streptosporangiales</taxon>
        <taxon>Streptosporangiaceae</taxon>
        <taxon>Nonomuraea</taxon>
    </lineage>
</organism>
<dbReference type="Proteomes" id="UP000530928">
    <property type="component" value="Unassembled WGS sequence"/>
</dbReference>
<evidence type="ECO:0000313" key="2">
    <source>
        <dbReference type="EMBL" id="MBA2897931.1"/>
    </source>
</evidence>
<dbReference type="AlphaFoldDB" id="A0A7W0CV48"/>
<feature type="compositionally biased region" description="Basic and acidic residues" evidence="1">
    <location>
        <begin position="93"/>
        <end position="109"/>
    </location>
</feature>
<comment type="caution">
    <text evidence="2">The sequence shown here is derived from an EMBL/GenBank/DDBJ whole genome shotgun (WGS) entry which is preliminary data.</text>
</comment>
<feature type="region of interest" description="Disordered" evidence="1">
    <location>
        <begin position="93"/>
        <end position="117"/>
    </location>
</feature>
<evidence type="ECO:0000313" key="3">
    <source>
        <dbReference type="Proteomes" id="UP000530928"/>
    </source>
</evidence>
<protein>
    <submittedName>
        <fullName evidence="2">Uncharacterized protein</fullName>
    </submittedName>
</protein>